<sequence length="141" mass="14995">MKVQGLSVLASGVVGYAIDLLVLAAELLRQSRGEIEALSYWGCTSLRWATLRYLQWLLAAQEGVEGAVEAVGRALQPYAEELAARMPFLAAVLKPVLQLSVLTNKACEQTYDFVHDEIVPVALDLAEKLPLVGGGVGGGAS</sequence>
<organism evidence="1 2">
    <name type="scientific">Haematococcus lacustris</name>
    <name type="common">Green alga</name>
    <name type="synonym">Haematococcus pluvialis</name>
    <dbReference type="NCBI Taxonomy" id="44745"/>
    <lineage>
        <taxon>Eukaryota</taxon>
        <taxon>Viridiplantae</taxon>
        <taxon>Chlorophyta</taxon>
        <taxon>core chlorophytes</taxon>
        <taxon>Chlorophyceae</taxon>
        <taxon>CS clade</taxon>
        <taxon>Chlamydomonadales</taxon>
        <taxon>Haematococcaceae</taxon>
        <taxon>Haematococcus</taxon>
    </lineage>
</organism>
<evidence type="ECO:0000313" key="2">
    <source>
        <dbReference type="Proteomes" id="UP000485058"/>
    </source>
</evidence>
<gene>
    <name evidence="1" type="ORF">HaLaN_22992</name>
</gene>
<comment type="caution">
    <text evidence="1">The sequence shown here is derived from an EMBL/GenBank/DDBJ whole genome shotgun (WGS) entry which is preliminary data.</text>
</comment>
<dbReference type="Proteomes" id="UP000485058">
    <property type="component" value="Unassembled WGS sequence"/>
</dbReference>
<proteinExistence type="predicted"/>
<dbReference type="AlphaFoldDB" id="A0A6A0A0T1"/>
<reference evidence="1 2" key="1">
    <citation type="submission" date="2020-02" db="EMBL/GenBank/DDBJ databases">
        <title>Draft genome sequence of Haematococcus lacustris strain NIES-144.</title>
        <authorList>
            <person name="Morimoto D."/>
            <person name="Nakagawa S."/>
            <person name="Yoshida T."/>
            <person name="Sawayama S."/>
        </authorList>
    </citation>
    <scope>NUCLEOTIDE SEQUENCE [LARGE SCALE GENOMIC DNA]</scope>
    <source>
        <strain evidence="1 2">NIES-144</strain>
    </source>
</reference>
<name>A0A6A0A0T1_HAELA</name>
<keyword evidence="2" id="KW-1185">Reference proteome</keyword>
<accession>A0A6A0A0T1</accession>
<dbReference type="EMBL" id="BLLF01002714">
    <property type="protein sequence ID" value="GFH25086.1"/>
    <property type="molecule type" value="Genomic_DNA"/>
</dbReference>
<protein>
    <submittedName>
        <fullName evidence="1">Uncharacterized protein</fullName>
    </submittedName>
</protein>
<evidence type="ECO:0000313" key="1">
    <source>
        <dbReference type="EMBL" id="GFH25086.1"/>
    </source>
</evidence>